<dbReference type="AlphaFoldDB" id="V6M6N0"/>
<dbReference type="eggNOG" id="COG1074">
    <property type="taxonomic scope" value="Bacteria"/>
</dbReference>
<dbReference type="HOGENOM" id="CLU_016837_0_0_9"/>
<evidence type="ECO:0000313" key="2">
    <source>
        <dbReference type="EMBL" id="EST54236.1"/>
    </source>
</evidence>
<dbReference type="GO" id="GO:0033202">
    <property type="term" value="C:DNA helicase complex"/>
    <property type="evidence" value="ECO:0007669"/>
    <property type="project" value="TreeGrafter"/>
</dbReference>
<dbReference type="STRING" id="1408254.T458_12795"/>
<proteinExistence type="predicted"/>
<organism evidence="2 3">
    <name type="scientific">Brevibacillus panacihumi W25</name>
    <dbReference type="NCBI Taxonomy" id="1408254"/>
    <lineage>
        <taxon>Bacteria</taxon>
        <taxon>Bacillati</taxon>
        <taxon>Bacillota</taxon>
        <taxon>Bacilli</taxon>
        <taxon>Bacillales</taxon>
        <taxon>Paenibacillaceae</taxon>
        <taxon>Brevibacillus</taxon>
    </lineage>
</organism>
<dbReference type="GO" id="GO:0000725">
    <property type="term" value="P:recombinational repair"/>
    <property type="evidence" value="ECO:0007669"/>
    <property type="project" value="TreeGrafter"/>
</dbReference>
<dbReference type="InterPro" id="IPR000212">
    <property type="entry name" value="DNA_helicase_UvrD/REP"/>
</dbReference>
<dbReference type="GO" id="GO:0005829">
    <property type="term" value="C:cytosol"/>
    <property type="evidence" value="ECO:0007669"/>
    <property type="project" value="TreeGrafter"/>
</dbReference>
<dbReference type="PANTHER" id="PTHR11070:SF2">
    <property type="entry name" value="ATP-DEPENDENT DNA HELICASE SRS2"/>
    <property type="match status" value="1"/>
</dbReference>
<protein>
    <recommendedName>
        <fullName evidence="1">NERD domain-containing protein</fullName>
    </recommendedName>
</protein>
<dbReference type="Proteomes" id="UP000017973">
    <property type="component" value="Unassembled WGS sequence"/>
</dbReference>
<dbReference type="RefSeq" id="WP_023556485.1">
    <property type="nucleotide sequence ID" value="NZ_KI629782.1"/>
</dbReference>
<dbReference type="GO" id="GO:0003677">
    <property type="term" value="F:DNA binding"/>
    <property type="evidence" value="ECO:0007669"/>
    <property type="project" value="InterPro"/>
</dbReference>
<dbReference type="PATRIC" id="fig|1408254.3.peg.2530"/>
<dbReference type="EMBL" id="AYJU01000016">
    <property type="protein sequence ID" value="EST54236.1"/>
    <property type="molecule type" value="Genomic_DNA"/>
</dbReference>
<name>V6M6N0_9BACL</name>
<dbReference type="OrthoDB" id="7066673at2"/>
<dbReference type="Gene3D" id="3.40.50.300">
    <property type="entry name" value="P-loop containing nucleotide triphosphate hydrolases"/>
    <property type="match status" value="1"/>
</dbReference>
<accession>V6M6N0</accession>
<dbReference type="GO" id="GO:0043138">
    <property type="term" value="F:3'-5' DNA helicase activity"/>
    <property type="evidence" value="ECO:0007669"/>
    <property type="project" value="TreeGrafter"/>
</dbReference>
<dbReference type="Pfam" id="PF08378">
    <property type="entry name" value="NERD"/>
    <property type="match status" value="1"/>
</dbReference>
<dbReference type="InterPro" id="IPR027417">
    <property type="entry name" value="P-loop_NTPase"/>
</dbReference>
<comment type="caution">
    <text evidence="2">The sequence shown here is derived from an EMBL/GenBank/DDBJ whole genome shotgun (WGS) entry which is preliminary data.</text>
</comment>
<reference evidence="2 3" key="1">
    <citation type="journal article" date="2014" name="Genome Announc.">
        <title>Draft Genome Sequence of Brevibacillus panacihumi Strain W25, a Halotolerant Hydrocarbon-Degrading Bacterium.</title>
        <authorList>
            <person name="Wang X."/>
            <person name="Jin D."/>
            <person name="Zhou L."/>
            <person name="Wu L."/>
            <person name="An W."/>
            <person name="Chen Y."/>
            <person name="Zhao L."/>
        </authorList>
    </citation>
    <scope>NUCLEOTIDE SEQUENCE [LARGE SCALE GENOMIC DNA]</scope>
    <source>
        <strain evidence="2 3">W25</strain>
    </source>
</reference>
<gene>
    <name evidence="2" type="ORF">T458_12795</name>
</gene>
<keyword evidence="3" id="KW-1185">Reference proteome</keyword>
<evidence type="ECO:0000313" key="3">
    <source>
        <dbReference type="Proteomes" id="UP000017973"/>
    </source>
</evidence>
<dbReference type="PANTHER" id="PTHR11070">
    <property type="entry name" value="UVRD / RECB / PCRA DNA HELICASE FAMILY MEMBER"/>
    <property type="match status" value="1"/>
</dbReference>
<feature type="domain" description="NERD" evidence="1">
    <location>
        <begin position="35"/>
        <end position="116"/>
    </location>
</feature>
<dbReference type="SUPFAM" id="SSF52540">
    <property type="entry name" value="P-loop containing nucleoside triphosphate hydrolases"/>
    <property type="match status" value="1"/>
</dbReference>
<sequence>MFERKGVTVVENPNTREPITEGEQYFKDRICSTPLFDGWTLYEQPIVNSMHPDFILSHREKGIFIIEVKDWHLDIPRYGSDGLIRGENGRDIKKNPVFQVKSYKELILRYEIHEFVNATENYQQQAQAMVTPIIYFHVAKRDRALDFCGYPNPKECLIWTRSDLDYLCQTSHRNDDMYPPCLFYQRSTFAKGPDQSMQKLVDGLDHILRPSDYARERSNLIVLTREQRNLVPIRKGSIRRWGGVAGSGKTLILASKAVEAIKSGHNVLLLTFNITLRHYIRDLCSQQFGEGDRRLLKSHLTISHFHGFLKILSAELGIQPSGGTVEEYTKEAMNHIVEGITSNHPWYLKYDCILIDEGQDFTGQWIIFLKNFFTAQGELLVMYDRAQSIYEDRGMWITDANQITGIGFRGQVGYLNVTQRLPENIVYQIKRLEYVLGLEGQEQFQLPNAQIDLFTRLQWINVPLYENRFPIIQNQINQVLSDRISTIDDITIITMKEETGIEIVNQYRKSFYAVSHVFDISGQRDNKNRRNEKWKFQPGKDRLKICSYHSYKGWESSHIILLLEGIGEGDKRIKEMTNALFISLTRVNAFSNSRSFTCINNCIDFQYLSDYF</sequence>
<dbReference type="GO" id="GO:0005524">
    <property type="term" value="F:ATP binding"/>
    <property type="evidence" value="ECO:0007669"/>
    <property type="project" value="InterPro"/>
</dbReference>
<dbReference type="InterPro" id="IPR011528">
    <property type="entry name" value="NERD"/>
</dbReference>
<evidence type="ECO:0000259" key="1">
    <source>
        <dbReference type="Pfam" id="PF08378"/>
    </source>
</evidence>